<keyword evidence="7 8" id="KW-0472">Membrane</keyword>
<feature type="transmembrane region" description="Helical" evidence="8">
    <location>
        <begin position="31"/>
        <end position="53"/>
    </location>
</feature>
<reference evidence="10" key="2">
    <citation type="submission" date="2023-05" db="EMBL/GenBank/DDBJ databases">
        <authorList>
            <consortium name="Lawrence Berkeley National Laboratory"/>
            <person name="Steindorff A."/>
            <person name="Hensen N."/>
            <person name="Bonometti L."/>
            <person name="Westerberg I."/>
            <person name="Brannstrom I.O."/>
            <person name="Guillou S."/>
            <person name="Cros-Aarteil S."/>
            <person name="Calhoun S."/>
            <person name="Haridas S."/>
            <person name="Kuo A."/>
            <person name="Mondo S."/>
            <person name="Pangilinan J."/>
            <person name="Riley R."/>
            <person name="Labutti K."/>
            <person name="Andreopoulos B."/>
            <person name="Lipzen A."/>
            <person name="Chen C."/>
            <person name="Yanf M."/>
            <person name="Daum C."/>
            <person name="Ng V."/>
            <person name="Clum A."/>
            <person name="Ohm R."/>
            <person name="Martin F."/>
            <person name="Silar P."/>
            <person name="Natvig D."/>
            <person name="Lalanne C."/>
            <person name="Gautier V."/>
            <person name="Ament-Velasquez S.L."/>
            <person name="Kruys A."/>
            <person name="Hutchinson M.I."/>
            <person name="Powell A.J."/>
            <person name="Barry K."/>
            <person name="Miller A.N."/>
            <person name="Grigoriev I.V."/>
            <person name="Debuchy R."/>
            <person name="Gladieux P."/>
            <person name="Thoren M.H."/>
            <person name="Johannesson H."/>
        </authorList>
    </citation>
    <scope>NUCLEOTIDE SEQUENCE</scope>
    <source>
        <strain evidence="10">CBS 892.96</strain>
    </source>
</reference>
<dbReference type="GO" id="GO:0006629">
    <property type="term" value="P:lipid metabolic process"/>
    <property type="evidence" value="ECO:0007669"/>
    <property type="project" value="InterPro"/>
</dbReference>
<feature type="transmembrane region" description="Helical" evidence="8">
    <location>
        <begin position="233"/>
        <end position="253"/>
    </location>
</feature>
<gene>
    <name evidence="10" type="ORF">QBC36DRAFT_354396</name>
</gene>
<feature type="transmembrane region" description="Helical" evidence="8">
    <location>
        <begin position="59"/>
        <end position="77"/>
    </location>
</feature>
<dbReference type="GO" id="GO:0016020">
    <property type="term" value="C:membrane"/>
    <property type="evidence" value="ECO:0007669"/>
    <property type="project" value="UniProtKB-SubCell"/>
</dbReference>
<keyword evidence="11" id="KW-1185">Reference proteome</keyword>
<evidence type="ECO:0000256" key="1">
    <source>
        <dbReference type="ARBA" id="ARBA00004141"/>
    </source>
</evidence>
<feature type="transmembrane region" description="Helical" evidence="8">
    <location>
        <begin position="265"/>
        <end position="283"/>
    </location>
</feature>
<feature type="transmembrane region" description="Helical" evidence="8">
    <location>
        <begin position="172"/>
        <end position="205"/>
    </location>
</feature>
<keyword evidence="5 8" id="KW-0812">Transmembrane</keyword>
<evidence type="ECO:0000256" key="6">
    <source>
        <dbReference type="ARBA" id="ARBA00022989"/>
    </source>
</evidence>
<evidence type="ECO:0000256" key="4">
    <source>
        <dbReference type="ARBA" id="ARBA00022679"/>
    </source>
</evidence>
<dbReference type="InterPro" id="IPR032805">
    <property type="entry name" value="Wax_synthase_dom"/>
</dbReference>
<protein>
    <recommendedName>
        <fullName evidence="9">Wax synthase domain-containing protein</fullName>
    </recommendedName>
</protein>
<evidence type="ECO:0000256" key="2">
    <source>
        <dbReference type="ARBA" id="ARBA00005179"/>
    </source>
</evidence>
<proteinExistence type="inferred from homology"/>
<sequence>MDSSTLTPLWAFALASLTTMWAFSQRERTRVLLLVPIWLLSFLSLKTCHRLAWSGGFSSTYASLLIFYFLHSLKILLLDYQPPKSLSPVDSYKLWNNPRGLSTHTSSPTRSSAKSHLKFALKQFIKIVLLFMLDTYAIQGVISTAVFTEAKPSDFAPQYELFLFQPLSSKQLLIRAAISVSWIWTAFYLLTASHCVLSLVFVALLRWDEPEEWPSIWGHPANATSVRDFWGKVWNGITIPTFAFYAHLVLTTFGVEKQSRLGKKVVPFVIFFLSGLSHSLAGWTMGDVAPGRDMLFFMLNFLACAAETWVGKTRQWKIFKRRIPPWVLKVAGVIYLFGFFFTAVPLWMYPKVYGALGF</sequence>
<comment type="subcellular location">
    <subcellularLocation>
        <location evidence="1">Membrane</location>
        <topology evidence="1">Multi-pass membrane protein</topology>
    </subcellularLocation>
</comment>
<feature type="transmembrane region" description="Helical" evidence="8">
    <location>
        <begin position="295"/>
        <end position="314"/>
    </location>
</feature>
<evidence type="ECO:0000256" key="8">
    <source>
        <dbReference type="SAM" id="Phobius"/>
    </source>
</evidence>
<dbReference type="InterPro" id="IPR044851">
    <property type="entry name" value="Wax_synthase"/>
</dbReference>
<evidence type="ECO:0000256" key="3">
    <source>
        <dbReference type="ARBA" id="ARBA00007282"/>
    </source>
</evidence>
<evidence type="ECO:0000256" key="5">
    <source>
        <dbReference type="ARBA" id="ARBA00022692"/>
    </source>
</evidence>
<dbReference type="Pfam" id="PF13813">
    <property type="entry name" value="MBOAT_2"/>
    <property type="match status" value="1"/>
</dbReference>
<comment type="similarity">
    <text evidence="3">Belongs to the wax synthase family.</text>
</comment>
<feature type="transmembrane region" description="Helical" evidence="8">
    <location>
        <begin position="326"/>
        <end position="349"/>
    </location>
</feature>
<evidence type="ECO:0000256" key="7">
    <source>
        <dbReference type="ARBA" id="ARBA00023136"/>
    </source>
</evidence>
<keyword evidence="4" id="KW-0808">Transferase</keyword>
<evidence type="ECO:0000259" key="9">
    <source>
        <dbReference type="Pfam" id="PF13813"/>
    </source>
</evidence>
<evidence type="ECO:0000313" key="11">
    <source>
        <dbReference type="Proteomes" id="UP001302321"/>
    </source>
</evidence>
<name>A0AAN6W5I3_9PEZI</name>
<dbReference type="EMBL" id="MU866231">
    <property type="protein sequence ID" value="KAK4175526.1"/>
    <property type="molecule type" value="Genomic_DNA"/>
</dbReference>
<dbReference type="AlphaFoldDB" id="A0AAN6W5I3"/>
<dbReference type="PANTHER" id="PTHR31595:SF57">
    <property type="entry name" value="OS04G0481900 PROTEIN"/>
    <property type="match status" value="1"/>
</dbReference>
<dbReference type="Proteomes" id="UP001302321">
    <property type="component" value="Unassembled WGS sequence"/>
</dbReference>
<feature type="transmembrane region" description="Helical" evidence="8">
    <location>
        <begin position="6"/>
        <end position="24"/>
    </location>
</feature>
<reference evidence="10" key="1">
    <citation type="journal article" date="2023" name="Mol. Phylogenet. Evol.">
        <title>Genome-scale phylogeny and comparative genomics of the fungal order Sordariales.</title>
        <authorList>
            <person name="Hensen N."/>
            <person name="Bonometti L."/>
            <person name="Westerberg I."/>
            <person name="Brannstrom I.O."/>
            <person name="Guillou S."/>
            <person name="Cros-Aarteil S."/>
            <person name="Calhoun S."/>
            <person name="Haridas S."/>
            <person name="Kuo A."/>
            <person name="Mondo S."/>
            <person name="Pangilinan J."/>
            <person name="Riley R."/>
            <person name="LaButti K."/>
            <person name="Andreopoulos B."/>
            <person name="Lipzen A."/>
            <person name="Chen C."/>
            <person name="Yan M."/>
            <person name="Daum C."/>
            <person name="Ng V."/>
            <person name="Clum A."/>
            <person name="Steindorff A."/>
            <person name="Ohm R.A."/>
            <person name="Martin F."/>
            <person name="Silar P."/>
            <person name="Natvig D.O."/>
            <person name="Lalanne C."/>
            <person name="Gautier V."/>
            <person name="Ament-Velasquez S.L."/>
            <person name="Kruys A."/>
            <person name="Hutchinson M.I."/>
            <person name="Powell A.J."/>
            <person name="Barry K."/>
            <person name="Miller A.N."/>
            <person name="Grigoriev I.V."/>
            <person name="Debuchy R."/>
            <person name="Gladieux P."/>
            <person name="Hiltunen Thoren M."/>
            <person name="Johannesson H."/>
        </authorList>
    </citation>
    <scope>NUCLEOTIDE SEQUENCE</scope>
    <source>
        <strain evidence="10">CBS 892.96</strain>
    </source>
</reference>
<keyword evidence="6 8" id="KW-1133">Transmembrane helix</keyword>
<comment type="caution">
    <text evidence="10">The sequence shown here is derived from an EMBL/GenBank/DDBJ whole genome shotgun (WGS) entry which is preliminary data.</text>
</comment>
<organism evidence="10 11">
    <name type="scientific">Triangularia setosa</name>
    <dbReference type="NCBI Taxonomy" id="2587417"/>
    <lineage>
        <taxon>Eukaryota</taxon>
        <taxon>Fungi</taxon>
        <taxon>Dikarya</taxon>
        <taxon>Ascomycota</taxon>
        <taxon>Pezizomycotina</taxon>
        <taxon>Sordariomycetes</taxon>
        <taxon>Sordariomycetidae</taxon>
        <taxon>Sordariales</taxon>
        <taxon>Podosporaceae</taxon>
        <taxon>Triangularia</taxon>
    </lineage>
</organism>
<evidence type="ECO:0000313" key="10">
    <source>
        <dbReference type="EMBL" id="KAK4175526.1"/>
    </source>
</evidence>
<comment type="pathway">
    <text evidence="2">Secondary metabolite biosynthesis.</text>
</comment>
<accession>A0AAN6W5I3</accession>
<dbReference type="GO" id="GO:0008374">
    <property type="term" value="F:O-acyltransferase activity"/>
    <property type="evidence" value="ECO:0007669"/>
    <property type="project" value="InterPro"/>
</dbReference>
<feature type="domain" description="Wax synthase" evidence="9">
    <location>
        <begin position="213"/>
        <end position="299"/>
    </location>
</feature>
<dbReference type="PANTHER" id="PTHR31595">
    <property type="entry name" value="LONG-CHAIN-ALCOHOL O-FATTY-ACYLTRANSFERASE 3-RELATED"/>
    <property type="match status" value="1"/>
</dbReference>